<protein>
    <submittedName>
        <fullName evidence="3">Uncharacterized protein</fullName>
    </submittedName>
</protein>
<feature type="region of interest" description="Disordered" evidence="1">
    <location>
        <begin position="1"/>
        <end position="22"/>
    </location>
</feature>
<evidence type="ECO:0000256" key="1">
    <source>
        <dbReference type="SAM" id="MobiDB-lite"/>
    </source>
</evidence>
<accession>A0A9P4H5A0</accession>
<gene>
    <name evidence="3" type="ORF">EK21DRAFT_69767</name>
</gene>
<proteinExistence type="predicted"/>
<dbReference type="AlphaFoldDB" id="A0A9P4H5A0"/>
<keyword evidence="2" id="KW-0812">Transmembrane</keyword>
<feature type="region of interest" description="Disordered" evidence="1">
    <location>
        <begin position="511"/>
        <end position="551"/>
    </location>
</feature>
<evidence type="ECO:0000256" key="2">
    <source>
        <dbReference type="SAM" id="Phobius"/>
    </source>
</evidence>
<dbReference type="OrthoDB" id="3903561at2759"/>
<sequence>MAQGRNYDFVKSSPTEESLPPYSSTWVGEVPEEKVGRKFSWASRTLSWPSQHGWKEKCRTVTRRAKSAIITAWIFARDRAWPIATKTRISWKQATAFILVVVFAILPMVFLGYFTPMQESSWGYRPFYGIFEAKVMGCGDSFGTPENSTIKGIASLFVLDQTFGRFTFGQVKTLDVAWDVLVGRGAQLLAWWIGYNVFSDSLLRIIERHAASFQIFQRIALEGPSLLSLWTLVKELWCTRSKRTRFLFFYIWVSTLYIICIPMWLGAMTGYDSTSIAWVSLDESNNIVPSAALERTVYVSGTWDTPFKEPVCVNYSLSYPILSSRYMRNKTRPVCRFDFPGNNQTFNEARYDYSLKDKMHPCGSSLNVTINGKDYDALALNATDGWCHDSTPYDYLYLFDKTRCLPDTANPSYQWGFSTMLSGLFVFFHFGWAFTMYVVWQDAQFNSSLVKSGYEMTPLRAAFAMAKAAKRRTGMGEKQLVMANTKEMQQELYGTRKTKGTSVDYRIFADGDEEDVEEPNTLVRRTQRGKQEGGFSEVSLSSESSSTLGAR</sequence>
<dbReference type="Proteomes" id="UP000799777">
    <property type="component" value="Unassembled WGS sequence"/>
</dbReference>
<feature type="transmembrane region" description="Helical" evidence="2">
    <location>
        <begin position="415"/>
        <end position="440"/>
    </location>
</feature>
<name>A0A9P4H5A0_9PLEO</name>
<keyword evidence="2" id="KW-0472">Membrane</keyword>
<feature type="transmembrane region" description="Helical" evidence="2">
    <location>
        <begin position="176"/>
        <end position="198"/>
    </location>
</feature>
<dbReference type="EMBL" id="ML978213">
    <property type="protein sequence ID" value="KAF2028376.1"/>
    <property type="molecule type" value="Genomic_DNA"/>
</dbReference>
<comment type="caution">
    <text evidence="3">The sequence shown here is derived from an EMBL/GenBank/DDBJ whole genome shotgun (WGS) entry which is preliminary data.</text>
</comment>
<keyword evidence="4" id="KW-1185">Reference proteome</keyword>
<evidence type="ECO:0000313" key="4">
    <source>
        <dbReference type="Proteomes" id="UP000799777"/>
    </source>
</evidence>
<organism evidence="3 4">
    <name type="scientific">Setomelanomma holmii</name>
    <dbReference type="NCBI Taxonomy" id="210430"/>
    <lineage>
        <taxon>Eukaryota</taxon>
        <taxon>Fungi</taxon>
        <taxon>Dikarya</taxon>
        <taxon>Ascomycota</taxon>
        <taxon>Pezizomycotina</taxon>
        <taxon>Dothideomycetes</taxon>
        <taxon>Pleosporomycetidae</taxon>
        <taxon>Pleosporales</taxon>
        <taxon>Pleosporineae</taxon>
        <taxon>Phaeosphaeriaceae</taxon>
        <taxon>Setomelanomma</taxon>
    </lineage>
</organism>
<feature type="transmembrane region" description="Helical" evidence="2">
    <location>
        <begin position="94"/>
        <end position="114"/>
    </location>
</feature>
<evidence type="ECO:0000313" key="3">
    <source>
        <dbReference type="EMBL" id="KAF2028376.1"/>
    </source>
</evidence>
<reference evidence="3" key="1">
    <citation type="journal article" date="2020" name="Stud. Mycol.">
        <title>101 Dothideomycetes genomes: a test case for predicting lifestyles and emergence of pathogens.</title>
        <authorList>
            <person name="Haridas S."/>
            <person name="Albert R."/>
            <person name="Binder M."/>
            <person name="Bloem J."/>
            <person name="Labutti K."/>
            <person name="Salamov A."/>
            <person name="Andreopoulos B."/>
            <person name="Baker S."/>
            <person name="Barry K."/>
            <person name="Bills G."/>
            <person name="Bluhm B."/>
            <person name="Cannon C."/>
            <person name="Castanera R."/>
            <person name="Culley D."/>
            <person name="Daum C."/>
            <person name="Ezra D."/>
            <person name="Gonzalez J."/>
            <person name="Henrissat B."/>
            <person name="Kuo A."/>
            <person name="Liang C."/>
            <person name="Lipzen A."/>
            <person name="Lutzoni F."/>
            <person name="Magnuson J."/>
            <person name="Mondo S."/>
            <person name="Nolan M."/>
            <person name="Ohm R."/>
            <person name="Pangilinan J."/>
            <person name="Park H.-J."/>
            <person name="Ramirez L."/>
            <person name="Alfaro M."/>
            <person name="Sun H."/>
            <person name="Tritt A."/>
            <person name="Yoshinaga Y."/>
            <person name="Zwiers L.-H."/>
            <person name="Turgeon B."/>
            <person name="Goodwin S."/>
            <person name="Spatafora J."/>
            <person name="Crous P."/>
            <person name="Grigoriev I."/>
        </authorList>
    </citation>
    <scope>NUCLEOTIDE SEQUENCE</scope>
    <source>
        <strain evidence="3">CBS 110217</strain>
    </source>
</reference>
<feature type="compositionally biased region" description="Polar residues" evidence="1">
    <location>
        <begin position="12"/>
        <end position="22"/>
    </location>
</feature>
<feature type="compositionally biased region" description="Low complexity" evidence="1">
    <location>
        <begin position="536"/>
        <end position="551"/>
    </location>
</feature>
<feature type="transmembrane region" description="Helical" evidence="2">
    <location>
        <begin position="246"/>
        <end position="265"/>
    </location>
</feature>
<keyword evidence="2" id="KW-1133">Transmembrane helix</keyword>